<dbReference type="SUPFAM" id="SSF56059">
    <property type="entry name" value="Glutathione synthetase ATP-binding domain-like"/>
    <property type="match status" value="1"/>
</dbReference>
<dbReference type="GO" id="GO:0070740">
    <property type="term" value="F:tubulin-glutamic acid ligase activity"/>
    <property type="evidence" value="ECO:0007669"/>
    <property type="project" value="TreeGrafter"/>
</dbReference>
<dbReference type="VEuPathDB" id="FungiDB:H310_13228"/>
<dbReference type="GO" id="GO:0015631">
    <property type="term" value="F:tubulin binding"/>
    <property type="evidence" value="ECO:0007669"/>
    <property type="project" value="TreeGrafter"/>
</dbReference>
<dbReference type="GO" id="GO:0005524">
    <property type="term" value="F:ATP binding"/>
    <property type="evidence" value="ECO:0007669"/>
    <property type="project" value="UniProtKB-KW"/>
</dbReference>
<reference evidence="5" key="1">
    <citation type="submission" date="2013-12" db="EMBL/GenBank/DDBJ databases">
        <title>The Genome Sequence of Aphanomyces invadans NJM9701.</title>
        <authorList>
            <consortium name="The Broad Institute Genomics Platform"/>
            <person name="Russ C."/>
            <person name="Tyler B."/>
            <person name="van West P."/>
            <person name="Dieguez-Uribeondo J."/>
            <person name="Young S.K."/>
            <person name="Zeng Q."/>
            <person name="Gargeya S."/>
            <person name="Fitzgerald M."/>
            <person name="Abouelleil A."/>
            <person name="Alvarado L."/>
            <person name="Chapman S.B."/>
            <person name="Gainer-Dewar J."/>
            <person name="Goldberg J."/>
            <person name="Griggs A."/>
            <person name="Gujja S."/>
            <person name="Hansen M."/>
            <person name="Howarth C."/>
            <person name="Imamovic A."/>
            <person name="Ireland A."/>
            <person name="Larimer J."/>
            <person name="McCowan C."/>
            <person name="Murphy C."/>
            <person name="Pearson M."/>
            <person name="Poon T.W."/>
            <person name="Priest M."/>
            <person name="Roberts A."/>
            <person name="Saif S."/>
            <person name="Shea T."/>
            <person name="Sykes S."/>
            <person name="Wortman J."/>
            <person name="Nusbaum C."/>
            <person name="Birren B."/>
        </authorList>
    </citation>
    <scope>NUCLEOTIDE SEQUENCE [LARGE SCALE GENOMIC DNA]</scope>
    <source>
        <strain evidence="5">NJM9701</strain>
    </source>
</reference>
<protein>
    <recommendedName>
        <fullName evidence="6">Tubulin-tyrosine ligase family protein</fullName>
    </recommendedName>
</protein>
<feature type="compositionally biased region" description="Low complexity" evidence="4">
    <location>
        <begin position="547"/>
        <end position="560"/>
    </location>
</feature>
<dbReference type="Pfam" id="PF03133">
    <property type="entry name" value="TTL"/>
    <property type="match status" value="1"/>
</dbReference>
<keyword evidence="2" id="KW-0547">Nucleotide-binding</keyword>
<dbReference type="RefSeq" id="XP_008878873.1">
    <property type="nucleotide sequence ID" value="XM_008880651.1"/>
</dbReference>
<feature type="region of interest" description="Disordered" evidence="4">
    <location>
        <begin position="151"/>
        <end position="189"/>
    </location>
</feature>
<dbReference type="GO" id="GO:0036064">
    <property type="term" value="C:ciliary basal body"/>
    <property type="evidence" value="ECO:0007669"/>
    <property type="project" value="TreeGrafter"/>
</dbReference>
<dbReference type="AlphaFoldDB" id="A0A024TG46"/>
<keyword evidence="3" id="KW-0067">ATP-binding</keyword>
<dbReference type="Gene3D" id="3.30.470.20">
    <property type="entry name" value="ATP-grasp fold, B domain"/>
    <property type="match status" value="1"/>
</dbReference>
<evidence type="ECO:0000256" key="2">
    <source>
        <dbReference type="ARBA" id="ARBA00022741"/>
    </source>
</evidence>
<dbReference type="GeneID" id="20090278"/>
<feature type="compositionally biased region" description="Basic and acidic residues" evidence="4">
    <location>
        <begin position="39"/>
        <end position="48"/>
    </location>
</feature>
<dbReference type="PROSITE" id="PS51221">
    <property type="entry name" value="TTL"/>
    <property type="match status" value="1"/>
</dbReference>
<evidence type="ECO:0000256" key="3">
    <source>
        <dbReference type="ARBA" id="ARBA00022840"/>
    </source>
</evidence>
<dbReference type="OrthoDB" id="202825at2759"/>
<dbReference type="PANTHER" id="PTHR12241:SF155">
    <property type="entry name" value="TUBULIN-TYROSINE LIGASE FAMILY PROTEIN"/>
    <property type="match status" value="1"/>
</dbReference>
<gene>
    <name evidence="5" type="ORF">H310_13228</name>
</gene>
<sequence>MLGSDMTGWRRGASTADLRHKPPIDVMIDNASNHLQSHPQDRTADHPSNDPIQRMAYDDDQHMENFPLVPLDVIPRMSTSRLNECRVQLVKLADSLTPDHPDDVALGHYIRKQLATVVTELEDRRAKQRIADLLAGNAVAPRPPVVFAASPDGRSKSCHAMQTPPSHPNAAPTTKHHPAPSSPPHSVYPSKLSLRDMKSLAKATKVTATTDGAKFIILGTNTSKKKRRRKAKAAPVVSAEELLKKQREDRRRAAHDRLLARQAKIALKKQQDQAKKAAAAVAAAASEPANDDSSESDNDVNDVAPSSSDEEYVDADSAAPAHKEIEAAGHPCADVPDAGKPAVDPAVDGDERIRRINAQLCLVQAEDNLRALRSCTPRTATHVPTQEAAASPLQPEPNVALDLRCQPETHERVPEAPDTSSQPRPHEIHEADVTHRKPEAAAGSTPDDSSDDASDGGGGDDDVMASPPCETAYDRSSFHTTVYLVMKDESPTAAPPTASLPEWFQDQRNLISHITDEPSDATKPDRLEGGANGTRFTCSDAPAIPPTSRGDTTAAATDASAADRARTIMSNLMRDRSCIQLCQASVDCALESLSTPSACPVATEAHTTRGANKSQRPRSCHRASGPHLPLAKGQSADSARPQRPSRHQSAKGPPTAPVVMPLVKMPSKPVTDYSSIYRNFYCTMTSFYERMKAAQEHSGKTHTKDIIQNGDVAIRFQLKLYTVWTNIMHDYATVFGTSRPIDSSCVFDAKCTPYTAQFRIHSQARQEVVGIVVEALQKLPDWDELPVDLGLSTTWNLLWTWSKPRVDRQTLLAWQKVNHFAGAKALTRKDQLKKSLQRFTAMGDKMKAAFDIAPETFILPHDYIPFVQAFKRRADAVGATHNFWIMKPVALSRGRGISLLNDLGQVAYGDAVVVQKYIENPLLLDGFKFDLRLYVLVTSFNPLEAFFYNEGFVRICTHRYSTDSADLGNLFMHLTNSSIQKHGHMDQVADNPVHQADATEAGGTKASLAYLWSRLAAANAPVDAIKAAIVDVIVKSLVAGEDSIPYQVNSFDLYGYDILLDDQYRPWLIEINSSPSMARENHLDYVIKDALLYDTMRVVNPLHFDRAALVSVLQRRADELAHDKKRPNLMHPMEAEARAMRQLNEDLTDILRGHVPRQHGEMPEHMGNFQRIAPSAIHTQVVKLKRSCFRENPPPAATKK</sequence>
<feature type="region of interest" description="Disordered" evidence="4">
    <location>
        <begin position="35"/>
        <end position="54"/>
    </location>
</feature>
<dbReference type="PANTHER" id="PTHR12241">
    <property type="entry name" value="TUBULIN POLYGLUTAMYLASE"/>
    <property type="match status" value="1"/>
</dbReference>
<accession>A0A024TG46</accession>
<feature type="compositionally biased region" description="Acidic residues" evidence="4">
    <location>
        <begin position="448"/>
        <end position="463"/>
    </location>
</feature>
<feature type="region of interest" description="Disordered" evidence="4">
    <location>
        <begin position="533"/>
        <end position="560"/>
    </location>
</feature>
<proteinExistence type="predicted"/>
<evidence type="ECO:0000313" key="5">
    <source>
        <dbReference type="EMBL" id="ETV92566.1"/>
    </source>
</evidence>
<feature type="region of interest" description="Disordered" evidence="4">
    <location>
        <begin position="603"/>
        <end position="660"/>
    </location>
</feature>
<feature type="compositionally biased region" description="Basic and acidic residues" evidence="4">
    <location>
        <begin position="424"/>
        <end position="439"/>
    </location>
</feature>
<evidence type="ECO:0000256" key="4">
    <source>
        <dbReference type="SAM" id="MobiDB-lite"/>
    </source>
</evidence>
<keyword evidence="1" id="KW-0436">Ligase</keyword>
<evidence type="ECO:0008006" key="6">
    <source>
        <dbReference type="Google" id="ProtNLM"/>
    </source>
</evidence>
<dbReference type="GO" id="GO:0000226">
    <property type="term" value="P:microtubule cytoskeleton organization"/>
    <property type="evidence" value="ECO:0007669"/>
    <property type="project" value="TreeGrafter"/>
</dbReference>
<dbReference type="eggNOG" id="KOG2157">
    <property type="taxonomic scope" value="Eukaryota"/>
</dbReference>
<dbReference type="InterPro" id="IPR004344">
    <property type="entry name" value="TTL/TTLL_fam"/>
</dbReference>
<name>A0A024TG46_9STRA</name>
<dbReference type="STRING" id="157072.A0A024TG46"/>
<dbReference type="EMBL" id="KI913999">
    <property type="protein sequence ID" value="ETV92566.1"/>
    <property type="molecule type" value="Genomic_DNA"/>
</dbReference>
<feature type="region of interest" description="Disordered" evidence="4">
    <location>
        <begin position="1"/>
        <end position="23"/>
    </location>
</feature>
<feature type="compositionally biased region" description="Acidic residues" evidence="4">
    <location>
        <begin position="289"/>
        <end position="300"/>
    </location>
</feature>
<evidence type="ECO:0000256" key="1">
    <source>
        <dbReference type="ARBA" id="ARBA00022598"/>
    </source>
</evidence>
<feature type="region of interest" description="Disordered" evidence="4">
    <location>
        <begin position="409"/>
        <end position="473"/>
    </location>
</feature>
<feature type="region of interest" description="Disordered" evidence="4">
    <location>
        <begin position="278"/>
        <end position="320"/>
    </location>
</feature>
<organism evidence="5">
    <name type="scientific">Aphanomyces invadans</name>
    <dbReference type="NCBI Taxonomy" id="157072"/>
    <lineage>
        <taxon>Eukaryota</taxon>
        <taxon>Sar</taxon>
        <taxon>Stramenopiles</taxon>
        <taxon>Oomycota</taxon>
        <taxon>Saprolegniomycetes</taxon>
        <taxon>Saprolegniales</taxon>
        <taxon>Verrucalvaceae</taxon>
        <taxon>Aphanomyces</taxon>
    </lineage>
</organism>